<keyword evidence="12" id="KW-1185">Reference proteome</keyword>
<dbReference type="InterPro" id="IPR025857">
    <property type="entry name" value="MacB_PCD"/>
</dbReference>
<keyword evidence="7 8" id="KW-0472">Membrane</keyword>
<evidence type="ECO:0000259" key="9">
    <source>
        <dbReference type="Pfam" id="PF02687"/>
    </source>
</evidence>
<evidence type="ECO:0000256" key="8">
    <source>
        <dbReference type="SAM" id="Phobius"/>
    </source>
</evidence>
<keyword evidence="3" id="KW-0813">Transport</keyword>
<dbReference type="EMBL" id="OZ034688">
    <property type="protein sequence ID" value="CAL1329280.1"/>
    <property type="molecule type" value="Genomic_DNA"/>
</dbReference>
<comment type="subcellular location">
    <subcellularLocation>
        <location evidence="1">Cell membrane</location>
        <topology evidence="1">Multi-pass membrane protein</topology>
    </subcellularLocation>
</comment>
<dbReference type="InterPro" id="IPR051447">
    <property type="entry name" value="Lipoprotein-release_system"/>
</dbReference>
<feature type="domain" description="MacB-like periplasmic core" evidence="10">
    <location>
        <begin position="27"/>
        <end position="232"/>
    </location>
</feature>
<dbReference type="PANTHER" id="PTHR30489:SF0">
    <property type="entry name" value="LIPOPROTEIN-RELEASING SYSTEM TRANSMEMBRANE PROTEIN LOLE"/>
    <property type="match status" value="1"/>
</dbReference>
<feature type="transmembrane region" description="Helical" evidence="8">
    <location>
        <begin position="315"/>
        <end position="342"/>
    </location>
</feature>
<evidence type="ECO:0000256" key="5">
    <source>
        <dbReference type="ARBA" id="ARBA00022692"/>
    </source>
</evidence>
<dbReference type="NCBIfam" id="TIGR02212">
    <property type="entry name" value="lolCE"/>
    <property type="match status" value="1"/>
</dbReference>
<evidence type="ECO:0000256" key="4">
    <source>
        <dbReference type="ARBA" id="ARBA00022475"/>
    </source>
</evidence>
<dbReference type="Pfam" id="PF02687">
    <property type="entry name" value="FtsX"/>
    <property type="match status" value="1"/>
</dbReference>
<feature type="transmembrane region" description="Helical" evidence="8">
    <location>
        <begin position="271"/>
        <end position="295"/>
    </location>
</feature>
<dbReference type="InterPro" id="IPR003838">
    <property type="entry name" value="ABC3_permease_C"/>
</dbReference>
<gene>
    <name evidence="11" type="primary">lolE</name>
    <name evidence="11" type="ORF">PRHACTZTBTEA_358</name>
</gene>
<evidence type="ECO:0000313" key="12">
    <source>
        <dbReference type="Proteomes" id="UP001497533"/>
    </source>
</evidence>
<keyword evidence="4" id="KW-1003">Cell membrane</keyword>
<proteinExistence type="inferred from homology"/>
<sequence length="413" mass="47333">MMLFFSLFTAIRFSNIFRKINILSFMSIIAIFGIILGITVIIIGLSAINGFEQELNNRIISVIPHGQIYSIKQPYKNWYLAKNKIKKTPGVLGVSEYINFIGIIENGIKLKTTQIMCISPEKQNQITNLHHFVLNDGWKHFMQNNQSIILGEGLAKLLNIKLNDWITIIIPNIKKITNIQQNNRIRVHVIGFLRLNGFLDQQFALITIKNAQEFLNYNNAITGFIIKVEDPFKASKIVFNAGLRTMQNVVVKSWIDDYGYMYNDIQTIRGILYLSMFLIIGVACFNIVSILMITVKNKIIDIAILRSLGIKNNHIYKIFLWYGLIYGLISSFIGIILGILISLNITKIIKKIEFLTKYNFLSSDVYFINFLPSKLKIINIIYVLVTTIILSLLASLYPAYRANKIKPTHILKK</sequence>
<feature type="transmembrane region" description="Helical" evidence="8">
    <location>
        <begin position="377"/>
        <end position="400"/>
    </location>
</feature>
<reference evidence="11" key="1">
    <citation type="submission" date="2024-04" db="EMBL/GenBank/DDBJ databases">
        <authorList>
            <person name="Manzano-Marin A."/>
            <person name="Manzano-Marin A."/>
            <person name="Alejandro Manzano Marin A."/>
        </authorList>
    </citation>
    <scope>NUCLEOTIDE SEQUENCE [LARGE SCALE GENOMIC DNA]</scope>
    <source>
        <strain evidence="11">TABTEA</strain>
    </source>
</reference>
<evidence type="ECO:0000259" key="10">
    <source>
        <dbReference type="Pfam" id="PF12704"/>
    </source>
</evidence>
<comment type="similarity">
    <text evidence="2">Belongs to the ABC-4 integral membrane protein family. LolC/E subfamily.</text>
</comment>
<evidence type="ECO:0000256" key="2">
    <source>
        <dbReference type="ARBA" id="ARBA00005236"/>
    </source>
</evidence>
<dbReference type="NCBIfam" id="NF008357">
    <property type="entry name" value="PRK11146.1"/>
    <property type="match status" value="1"/>
</dbReference>
<evidence type="ECO:0000256" key="6">
    <source>
        <dbReference type="ARBA" id="ARBA00022989"/>
    </source>
</evidence>
<name>A0ABP1CFJ0_9GAMM</name>
<organism evidence="11 12">
    <name type="scientific">Candidatus Providencia siddallii</name>
    <dbReference type="NCBI Taxonomy" id="1715285"/>
    <lineage>
        <taxon>Bacteria</taxon>
        <taxon>Pseudomonadati</taxon>
        <taxon>Pseudomonadota</taxon>
        <taxon>Gammaproteobacteria</taxon>
        <taxon>Enterobacterales</taxon>
        <taxon>Morganellaceae</taxon>
        <taxon>Providencia</taxon>
    </lineage>
</organism>
<evidence type="ECO:0000256" key="1">
    <source>
        <dbReference type="ARBA" id="ARBA00004651"/>
    </source>
</evidence>
<evidence type="ECO:0000256" key="3">
    <source>
        <dbReference type="ARBA" id="ARBA00022448"/>
    </source>
</evidence>
<keyword evidence="5 8" id="KW-0812">Transmembrane</keyword>
<dbReference type="PANTHER" id="PTHR30489">
    <property type="entry name" value="LIPOPROTEIN-RELEASING SYSTEM TRANSMEMBRANE PROTEIN LOLE"/>
    <property type="match status" value="1"/>
</dbReference>
<keyword evidence="6 8" id="KW-1133">Transmembrane helix</keyword>
<protein>
    <submittedName>
        <fullName evidence="11">Lipoprotein-releasing system transmembrane protein LolE</fullName>
    </submittedName>
</protein>
<accession>A0ABP1CFJ0</accession>
<feature type="domain" description="ABC3 transporter permease C-terminal" evidence="9">
    <location>
        <begin position="275"/>
        <end position="407"/>
    </location>
</feature>
<dbReference type="Pfam" id="PF12704">
    <property type="entry name" value="MacB_PCD"/>
    <property type="match status" value="1"/>
</dbReference>
<dbReference type="Proteomes" id="UP001497533">
    <property type="component" value="Chromosome"/>
</dbReference>
<evidence type="ECO:0000313" key="11">
    <source>
        <dbReference type="EMBL" id="CAL1329280.1"/>
    </source>
</evidence>
<feature type="transmembrane region" description="Helical" evidence="8">
    <location>
        <begin position="28"/>
        <end position="48"/>
    </location>
</feature>
<evidence type="ECO:0000256" key="7">
    <source>
        <dbReference type="ARBA" id="ARBA00023136"/>
    </source>
</evidence>
<dbReference type="InterPro" id="IPR011925">
    <property type="entry name" value="LolCE_TM"/>
</dbReference>
<keyword evidence="11" id="KW-0449">Lipoprotein</keyword>